<feature type="compositionally biased region" description="Basic and acidic residues" evidence="1">
    <location>
        <begin position="1"/>
        <end position="10"/>
    </location>
</feature>
<keyword evidence="3" id="KW-1185">Reference proteome</keyword>
<feature type="compositionally biased region" description="Basic residues" evidence="1">
    <location>
        <begin position="196"/>
        <end position="206"/>
    </location>
</feature>
<organism evidence="2 3">
    <name type="scientific">Oikopleura dioica</name>
    <name type="common">Tunicate</name>
    <dbReference type="NCBI Taxonomy" id="34765"/>
    <lineage>
        <taxon>Eukaryota</taxon>
        <taxon>Metazoa</taxon>
        <taxon>Chordata</taxon>
        <taxon>Tunicata</taxon>
        <taxon>Appendicularia</taxon>
        <taxon>Copelata</taxon>
        <taxon>Oikopleuridae</taxon>
        <taxon>Oikopleura</taxon>
    </lineage>
</organism>
<reference evidence="2 3" key="1">
    <citation type="submission" date="2021-04" db="EMBL/GenBank/DDBJ databases">
        <authorList>
            <person name="Bliznina A."/>
        </authorList>
    </citation>
    <scope>NUCLEOTIDE SEQUENCE [LARGE SCALE GENOMIC DNA]</scope>
</reference>
<feature type="region of interest" description="Disordered" evidence="1">
    <location>
        <begin position="1"/>
        <end position="79"/>
    </location>
</feature>
<dbReference type="EMBL" id="OU015570">
    <property type="protein sequence ID" value="CAG5101439.1"/>
    <property type="molecule type" value="Genomic_DNA"/>
</dbReference>
<feature type="region of interest" description="Disordered" evidence="1">
    <location>
        <begin position="187"/>
        <end position="209"/>
    </location>
</feature>
<accession>A0ABN7SLY0</accession>
<evidence type="ECO:0000313" key="2">
    <source>
        <dbReference type="EMBL" id="CAG5101439.1"/>
    </source>
</evidence>
<feature type="compositionally biased region" description="Acidic residues" evidence="1">
    <location>
        <begin position="13"/>
        <end position="28"/>
    </location>
</feature>
<sequence length="386" mass="44600">MNEENPDKPGMESNDELFIDNGSDEEYELIEKDSEIDVDEVLPKTPPNTPRPSQERHAENQFFPEPRPSSSSSPSSIRVNIGSDIEGREVEILDEFESLEDPPIINDELANNDEWDFEPGAETNDVSEPLLKRTRKVEFADQSTIRKLEHHLGSGPRHKYQRNELLKLNNPNKKARFNCCGQHFHGPDRSHSPFPKLKKNIRKKAPPSRNFNEKRAFWRRQEKLPAHKRLPKIGSELDLTHRYTIVKPENRSYLRNALKGGLWHHIEDALAKIDDECESLTTNLVKELNNYVKNSMNKGTIPRQIIGYNLNMFPRYHRASVSAVLLASPGDLLHYFNYPSISYQMNKTVNASEIWNRIPSKNKIVVYRMALEAGACLIERQTDRQR</sequence>
<evidence type="ECO:0000256" key="1">
    <source>
        <dbReference type="SAM" id="MobiDB-lite"/>
    </source>
</evidence>
<dbReference type="Proteomes" id="UP001158576">
    <property type="component" value="Chromosome YSR"/>
</dbReference>
<gene>
    <name evidence="2" type="ORF">OKIOD_LOCUS8648</name>
</gene>
<proteinExistence type="predicted"/>
<name>A0ABN7SLY0_OIKDI</name>
<protein>
    <submittedName>
        <fullName evidence="2">Oidioi.mRNA.OKI2018_I69.YSR.g17090.t1.cds</fullName>
    </submittedName>
</protein>
<evidence type="ECO:0000313" key="3">
    <source>
        <dbReference type="Proteomes" id="UP001158576"/>
    </source>
</evidence>